<comment type="caution">
    <text evidence="2">The sequence shown here is derived from an EMBL/GenBank/DDBJ whole genome shotgun (WGS) entry which is preliminary data.</text>
</comment>
<keyword evidence="1" id="KW-0812">Transmembrane</keyword>
<keyword evidence="1" id="KW-0472">Membrane</keyword>
<evidence type="ECO:0008006" key="4">
    <source>
        <dbReference type="Google" id="ProtNLM"/>
    </source>
</evidence>
<protein>
    <recommendedName>
        <fullName evidence="4">SH3 domain-containing protein</fullName>
    </recommendedName>
</protein>
<accession>A0A4Q0ZLP7</accession>
<evidence type="ECO:0000256" key="1">
    <source>
        <dbReference type="SAM" id="Phobius"/>
    </source>
</evidence>
<keyword evidence="1" id="KW-1133">Transmembrane helix</keyword>
<organism evidence="2 3">
    <name type="scientific">Arcobacter cloacae</name>
    <dbReference type="NCBI Taxonomy" id="1054034"/>
    <lineage>
        <taxon>Bacteria</taxon>
        <taxon>Pseudomonadati</taxon>
        <taxon>Campylobacterota</taxon>
        <taxon>Epsilonproteobacteria</taxon>
        <taxon>Campylobacterales</taxon>
        <taxon>Arcobacteraceae</taxon>
        <taxon>Arcobacter</taxon>
    </lineage>
</organism>
<proteinExistence type="predicted"/>
<evidence type="ECO:0000313" key="2">
    <source>
        <dbReference type="EMBL" id="RXJ84468.1"/>
    </source>
</evidence>
<name>A0A4Q0ZLP7_9BACT</name>
<dbReference type="Proteomes" id="UP000290870">
    <property type="component" value="Unassembled WGS sequence"/>
</dbReference>
<gene>
    <name evidence="2" type="ORF">CRU90_06280</name>
</gene>
<feature type="transmembrane region" description="Helical" evidence="1">
    <location>
        <begin position="252"/>
        <end position="270"/>
    </location>
</feature>
<dbReference type="OrthoDB" id="5372311at2"/>
<dbReference type="AlphaFoldDB" id="A0A4Q0ZLP7"/>
<dbReference type="RefSeq" id="WP_128986426.1">
    <property type="nucleotide sequence ID" value="NZ_PDJZ01000005.1"/>
</dbReference>
<reference evidence="2 3" key="1">
    <citation type="submission" date="2017-10" db="EMBL/GenBank/DDBJ databases">
        <title>Genomics of the genus Arcobacter.</title>
        <authorList>
            <person name="Perez-Cataluna A."/>
            <person name="Figueras M.J."/>
        </authorList>
    </citation>
    <scope>NUCLEOTIDE SEQUENCE [LARGE SCALE GENOMIC DNA]</scope>
    <source>
        <strain evidence="2 3">F26</strain>
    </source>
</reference>
<evidence type="ECO:0000313" key="3">
    <source>
        <dbReference type="Proteomes" id="UP000290870"/>
    </source>
</evidence>
<feature type="transmembrane region" description="Helical" evidence="1">
    <location>
        <begin position="275"/>
        <end position="292"/>
    </location>
</feature>
<sequence length="356" mass="41163">MKKTFIIILLFNIFLSLNLFAAKNLYLSYKKIPTNVYKNQKFELTVKALITTTNFDNLTTSFSNYSNISILNPNSQWKKISYDVYENTFYFKVKSNNFRLPDIEVKLLNGNNIIDTSQLSTIPIRYSDIGKGDERYSNVIADKILLKAYKTKQYNNNEALTIIDIDGINSNLEDFKLKNIEEQGVSAIKESDATQNLVYYFVTPIYQKNLIFTYYNSATKSFKDVKVPLILQNELVSTQTDLNPNDSTFEKYKKIATLVLFGILFLLTLWKRKKILIFLTIISFIIALFYNLPNAKGVVKKDSFVYILPTKNSTIFFKIENEQKVEILEKKNGFIKILGLENGFIGWIKEESFGTN</sequence>
<dbReference type="EMBL" id="PDJZ01000005">
    <property type="protein sequence ID" value="RXJ84468.1"/>
    <property type="molecule type" value="Genomic_DNA"/>
</dbReference>